<dbReference type="EMBL" id="CAUYUJ010015107">
    <property type="protein sequence ID" value="CAK0849941.1"/>
    <property type="molecule type" value="Genomic_DNA"/>
</dbReference>
<feature type="compositionally biased region" description="Low complexity" evidence="1">
    <location>
        <begin position="76"/>
        <end position="101"/>
    </location>
</feature>
<feature type="region of interest" description="Disordered" evidence="1">
    <location>
        <begin position="1"/>
        <end position="154"/>
    </location>
</feature>
<feature type="compositionally biased region" description="Gly residues" evidence="1">
    <location>
        <begin position="145"/>
        <end position="154"/>
    </location>
</feature>
<name>A0ABN9TUL7_9DINO</name>
<protein>
    <submittedName>
        <fullName evidence="2">Uncharacterized protein</fullName>
    </submittedName>
</protein>
<dbReference type="Proteomes" id="UP001189429">
    <property type="component" value="Unassembled WGS sequence"/>
</dbReference>
<keyword evidence="3" id="KW-1185">Reference proteome</keyword>
<evidence type="ECO:0000313" key="3">
    <source>
        <dbReference type="Proteomes" id="UP001189429"/>
    </source>
</evidence>
<proteinExistence type="predicted"/>
<gene>
    <name evidence="2" type="ORF">PCOR1329_LOCUS42511</name>
</gene>
<accession>A0ABN9TUL7</accession>
<evidence type="ECO:0000313" key="2">
    <source>
        <dbReference type="EMBL" id="CAK0849941.1"/>
    </source>
</evidence>
<evidence type="ECO:0000256" key="1">
    <source>
        <dbReference type="SAM" id="MobiDB-lite"/>
    </source>
</evidence>
<feature type="compositionally biased region" description="Low complexity" evidence="1">
    <location>
        <begin position="17"/>
        <end position="31"/>
    </location>
</feature>
<feature type="compositionally biased region" description="Basic residues" evidence="1">
    <location>
        <begin position="1"/>
        <end position="10"/>
    </location>
</feature>
<reference evidence="2" key="1">
    <citation type="submission" date="2023-10" db="EMBL/GenBank/DDBJ databases">
        <authorList>
            <person name="Chen Y."/>
            <person name="Shah S."/>
            <person name="Dougan E. K."/>
            <person name="Thang M."/>
            <person name="Chan C."/>
        </authorList>
    </citation>
    <scope>NUCLEOTIDE SEQUENCE [LARGE SCALE GENOMIC DNA]</scope>
</reference>
<feature type="compositionally biased region" description="Basic and acidic residues" evidence="1">
    <location>
        <begin position="109"/>
        <end position="119"/>
    </location>
</feature>
<feature type="non-terminal residue" evidence="2">
    <location>
        <position position="1"/>
    </location>
</feature>
<feature type="non-terminal residue" evidence="2">
    <location>
        <position position="154"/>
    </location>
</feature>
<comment type="caution">
    <text evidence="2">The sequence shown here is derived from an EMBL/GenBank/DDBJ whole genome shotgun (WGS) entry which is preliminary data.</text>
</comment>
<sequence length="154" mass="16366">CAWKRPPRLLRQREAANGRGARARSSWAARELPAATPQGPTPRGPIDRDPLFEPADASARGRPWQRRRQQATHGSRPALQQLLQGPPAAAARAPWRRAAGLEGLSSAHEAARELGEPPRRAARRSPLEAGGGGGPRRGPSELGRAGRGGQAGAR</sequence>
<organism evidence="2 3">
    <name type="scientific">Prorocentrum cordatum</name>
    <dbReference type="NCBI Taxonomy" id="2364126"/>
    <lineage>
        <taxon>Eukaryota</taxon>
        <taxon>Sar</taxon>
        <taxon>Alveolata</taxon>
        <taxon>Dinophyceae</taxon>
        <taxon>Prorocentrales</taxon>
        <taxon>Prorocentraceae</taxon>
        <taxon>Prorocentrum</taxon>
    </lineage>
</organism>